<evidence type="ECO:0000313" key="6">
    <source>
        <dbReference type="Proteomes" id="UP000260874"/>
    </source>
</evidence>
<evidence type="ECO:0000313" key="2">
    <source>
        <dbReference type="EMBL" id="RGK87499.1"/>
    </source>
</evidence>
<dbReference type="EMBL" id="QSHA01000004">
    <property type="protein sequence ID" value="RHB74842.1"/>
    <property type="molecule type" value="Genomic_DNA"/>
</dbReference>
<dbReference type="Proteomes" id="UP000261295">
    <property type="component" value="Unassembled WGS sequence"/>
</dbReference>
<dbReference type="EMBL" id="QSPV01000005">
    <property type="protein sequence ID" value="RGJ94357.1"/>
    <property type="molecule type" value="Genomic_DNA"/>
</dbReference>
<dbReference type="Proteomes" id="UP000260874">
    <property type="component" value="Unassembled WGS sequence"/>
</dbReference>
<comment type="caution">
    <text evidence="2">The sequence shown here is derived from an EMBL/GenBank/DDBJ whole genome shotgun (WGS) entry which is preliminary data.</text>
</comment>
<evidence type="ECO:0000313" key="1">
    <source>
        <dbReference type="EMBL" id="RGJ94357.1"/>
    </source>
</evidence>
<evidence type="ECO:0000313" key="8">
    <source>
        <dbReference type="Proteomes" id="UP000286114"/>
    </source>
</evidence>
<name>A0A396CNE1_BACUN</name>
<protein>
    <submittedName>
        <fullName evidence="2">Uncharacterized protein</fullName>
    </submittedName>
</protein>
<accession>A0A396CNE1</accession>
<dbReference type="EMBL" id="QSRB01000002">
    <property type="protein sequence ID" value="RGK87499.1"/>
    <property type="molecule type" value="Genomic_DNA"/>
</dbReference>
<dbReference type="Proteomes" id="UP000260844">
    <property type="component" value="Unassembled WGS sequence"/>
</dbReference>
<dbReference type="EMBL" id="QSTL01000018">
    <property type="protein sequence ID" value="RGM53097.1"/>
    <property type="molecule type" value="Genomic_DNA"/>
</dbReference>
<dbReference type="AlphaFoldDB" id="A0A396CNE1"/>
<sequence>MFRNLFYFFYPVLYGDEFLAFPEAGFPVTLEDCPNDLFNNFGYYQSFFCMFGCSVKTPELLPIYGKG</sequence>
<organism evidence="2 6">
    <name type="scientific">Bacteroides uniformis</name>
    <dbReference type="NCBI Taxonomy" id="820"/>
    <lineage>
        <taxon>Bacteria</taxon>
        <taxon>Pseudomonadati</taxon>
        <taxon>Bacteroidota</taxon>
        <taxon>Bacteroidia</taxon>
        <taxon>Bacteroidales</taxon>
        <taxon>Bacteroidaceae</taxon>
        <taxon>Bacteroides</taxon>
    </lineage>
</organism>
<evidence type="ECO:0000313" key="5">
    <source>
        <dbReference type="Proteomes" id="UP000260844"/>
    </source>
</evidence>
<evidence type="ECO:0000313" key="4">
    <source>
        <dbReference type="EMBL" id="RHB74842.1"/>
    </source>
</evidence>
<gene>
    <name evidence="4" type="ORF">DW873_07645</name>
    <name evidence="3" type="ORF">DXC07_16610</name>
    <name evidence="2" type="ORF">DXC91_02725</name>
    <name evidence="1" type="ORF">DXD40_08315</name>
</gene>
<proteinExistence type="predicted"/>
<reference evidence="5 6" key="1">
    <citation type="submission" date="2018-08" db="EMBL/GenBank/DDBJ databases">
        <title>A genome reference for cultivated species of the human gut microbiota.</title>
        <authorList>
            <person name="Zou Y."/>
            <person name="Xue W."/>
            <person name="Luo G."/>
        </authorList>
    </citation>
    <scope>NUCLEOTIDE SEQUENCE [LARGE SCALE GENOMIC DNA]</scope>
    <source>
        <strain evidence="4 8">AM39-1</strain>
        <strain evidence="3 7">OM07-9</strain>
        <strain evidence="2 6">TF09-22</strain>
        <strain evidence="1 5">TM04-30</strain>
    </source>
</reference>
<evidence type="ECO:0000313" key="7">
    <source>
        <dbReference type="Proteomes" id="UP000261295"/>
    </source>
</evidence>
<evidence type="ECO:0000313" key="3">
    <source>
        <dbReference type="EMBL" id="RGM53097.1"/>
    </source>
</evidence>
<dbReference type="Proteomes" id="UP000286114">
    <property type="component" value="Unassembled WGS sequence"/>
</dbReference>